<gene>
    <name evidence="2" type="primary">LOC108253707</name>
</gene>
<dbReference type="KEGG" id="dci:108253707"/>
<keyword evidence="1" id="KW-1185">Reference proteome</keyword>
<evidence type="ECO:0000313" key="1">
    <source>
        <dbReference type="Proteomes" id="UP000079169"/>
    </source>
</evidence>
<dbReference type="PaxDb" id="121845-A0A1S4ENC9"/>
<accession>A0A1S4ENC9</accession>
<dbReference type="AlphaFoldDB" id="A0A1S4ENC9"/>
<dbReference type="Proteomes" id="UP000079169">
    <property type="component" value="Unplaced"/>
</dbReference>
<protein>
    <submittedName>
        <fullName evidence="2">Uncharacterized protein LOC108253707</fullName>
    </submittedName>
</protein>
<sequence length="109" mass="12957">MIHKFLRPAKFDYLSFMIEIIRQLPDETDLYETSLAIAKLSFVYNITFTSMLIDGELSYGGKRYYHKPLESDEIIVFFQQLYSNKFNVINHLNQTTFRSERTVSELNEE</sequence>
<dbReference type="RefSeq" id="XP_017303669.1">
    <property type="nucleotide sequence ID" value="XM_017448180.1"/>
</dbReference>
<reference evidence="2" key="1">
    <citation type="submission" date="2025-08" db="UniProtKB">
        <authorList>
            <consortium name="RefSeq"/>
        </authorList>
    </citation>
    <scope>IDENTIFICATION</scope>
</reference>
<proteinExistence type="predicted"/>
<organism evidence="1 2">
    <name type="scientific">Diaphorina citri</name>
    <name type="common">Asian citrus psyllid</name>
    <dbReference type="NCBI Taxonomy" id="121845"/>
    <lineage>
        <taxon>Eukaryota</taxon>
        <taxon>Metazoa</taxon>
        <taxon>Ecdysozoa</taxon>
        <taxon>Arthropoda</taxon>
        <taxon>Hexapoda</taxon>
        <taxon>Insecta</taxon>
        <taxon>Pterygota</taxon>
        <taxon>Neoptera</taxon>
        <taxon>Paraneoptera</taxon>
        <taxon>Hemiptera</taxon>
        <taxon>Sternorrhyncha</taxon>
        <taxon>Psylloidea</taxon>
        <taxon>Psyllidae</taxon>
        <taxon>Diaphorininae</taxon>
        <taxon>Diaphorina</taxon>
    </lineage>
</organism>
<name>A0A1S4ENC9_DIACI</name>
<dbReference type="GeneID" id="108253707"/>
<evidence type="ECO:0000313" key="2">
    <source>
        <dbReference type="RefSeq" id="XP_017303669.1"/>
    </source>
</evidence>